<dbReference type="Proteomes" id="UP001567538">
    <property type="component" value="Unassembled WGS sequence"/>
</dbReference>
<feature type="transmembrane region" description="Helical" evidence="6">
    <location>
        <begin position="114"/>
        <end position="136"/>
    </location>
</feature>
<comment type="subcellular location">
    <subcellularLocation>
        <location evidence="1">Membrane</location>
        <topology evidence="1">Multi-pass membrane protein</topology>
    </subcellularLocation>
</comment>
<feature type="transmembrane region" description="Helical" evidence="6">
    <location>
        <begin position="296"/>
        <end position="314"/>
    </location>
</feature>
<feature type="transmembrane region" description="Helical" evidence="6">
    <location>
        <begin position="42"/>
        <end position="62"/>
    </location>
</feature>
<feature type="transmembrane region" description="Helical" evidence="6">
    <location>
        <begin position="335"/>
        <end position="358"/>
    </location>
</feature>
<dbReference type="AlphaFoldDB" id="A0ABD1GX38"/>
<proteinExistence type="inferred from homology"/>
<feature type="compositionally biased region" description="Pro residues" evidence="7">
    <location>
        <begin position="1"/>
        <end position="10"/>
    </location>
</feature>
<evidence type="ECO:0000256" key="5">
    <source>
        <dbReference type="ARBA" id="ARBA00023136"/>
    </source>
</evidence>
<dbReference type="GO" id="GO:0016020">
    <property type="term" value="C:membrane"/>
    <property type="evidence" value="ECO:0007669"/>
    <property type="project" value="UniProtKB-SubCell"/>
</dbReference>
<organism evidence="8 9">
    <name type="scientific">Salvia divinorum</name>
    <name type="common">Maria pastora</name>
    <name type="synonym">Diviner's sage</name>
    <dbReference type="NCBI Taxonomy" id="28513"/>
    <lineage>
        <taxon>Eukaryota</taxon>
        <taxon>Viridiplantae</taxon>
        <taxon>Streptophyta</taxon>
        <taxon>Embryophyta</taxon>
        <taxon>Tracheophyta</taxon>
        <taxon>Spermatophyta</taxon>
        <taxon>Magnoliopsida</taxon>
        <taxon>eudicotyledons</taxon>
        <taxon>Gunneridae</taxon>
        <taxon>Pentapetalae</taxon>
        <taxon>asterids</taxon>
        <taxon>lamiids</taxon>
        <taxon>Lamiales</taxon>
        <taxon>Lamiaceae</taxon>
        <taxon>Nepetoideae</taxon>
        <taxon>Mentheae</taxon>
        <taxon>Salviinae</taxon>
        <taxon>Salvia</taxon>
        <taxon>Salvia subgen. Calosphace</taxon>
    </lineage>
</organism>
<feature type="transmembrane region" description="Helical" evidence="6">
    <location>
        <begin position="186"/>
        <end position="208"/>
    </location>
</feature>
<dbReference type="Pfam" id="PF01554">
    <property type="entry name" value="MatE"/>
    <property type="match status" value="2"/>
</dbReference>
<name>A0ABD1GX38_SALDI</name>
<feature type="transmembrane region" description="Helical" evidence="6">
    <location>
        <begin position="439"/>
        <end position="459"/>
    </location>
</feature>
<feature type="transmembrane region" description="Helical" evidence="6">
    <location>
        <begin position="68"/>
        <end position="93"/>
    </location>
</feature>
<evidence type="ECO:0000256" key="6">
    <source>
        <dbReference type="RuleBase" id="RU004914"/>
    </source>
</evidence>
<reference evidence="8 9" key="1">
    <citation type="submission" date="2024-06" db="EMBL/GenBank/DDBJ databases">
        <title>A chromosome level genome sequence of Diviner's sage (Salvia divinorum).</title>
        <authorList>
            <person name="Ford S.A."/>
            <person name="Ro D.-K."/>
            <person name="Ness R.W."/>
            <person name="Phillips M.A."/>
        </authorList>
    </citation>
    <scope>NUCLEOTIDE SEQUENCE [LARGE SCALE GENOMIC DNA]</scope>
    <source>
        <strain evidence="8">SAF-2024a</strain>
        <tissue evidence="8">Leaf</tissue>
    </source>
</reference>
<sequence>MLNPLVPIPPTCIDQKSTKTPPPTPSHSDVLKEAKAISDVSLPMILTGLILYLRSLISLLFLGRLGPLPLAGGALAVGFANITGYSVLSGLASGMEPICAQSHGALRFKHLGLALQRATLLLLFASLPISLLWLNMHHLLLLCGQDPAIAAAARSYILASLPDLAAQSLLHPLRIYLRTQSITMPLAYCAALAVLLHIPITYLLVTVLGLGVRGVAAAAVIANVNLVLCILAYVARSGAYKKTWGGFSRKCLTNWGPLLNLAVPSCVSVCLEWWWYEIMILLCGLLGNPRATVASMGILIQTTSLIYVFPSSLSQGVSTRVGNQLGAGRPRRARTAAVLGLCASFLTGIVALAFAISVRNLWAGLFTGDAEIAALTAAVLPVIGLCELGNCPQTTGYGVLRGTARPRMGAGINVGCFYLVGMPVAVGLCFYLGYDFKGLWMGLLAAQASCAAAMLVVVMRTDWEEQACRAKELTGKADHENDGFLSSSDDMKVDDSPA</sequence>
<evidence type="ECO:0000256" key="3">
    <source>
        <dbReference type="ARBA" id="ARBA00022692"/>
    </source>
</evidence>
<feature type="transmembrane region" description="Helical" evidence="6">
    <location>
        <begin position="255"/>
        <end position="276"/>
    </location>
</feature>
<feature type="transmembrane region" description="Helical" evidence="6">
    <location>
        <begin position="370"/>
        <end position="389"/>
    </location>
</feature>
<evidence type="ECO:0000256" key="7">
    <source>
        <dbReference type="SAM" id="MobiDB-lite"/>
    </source>
</evidence>
<feature type="compositionally biased region" description="Basic and acidic residues" evidence="7">
    <location>
        <begin position="489"/>
        <end position="498"/>
    </location>
</feature>
<accession>A0ABD1GX38</accession>
<comment type="caution">
    <text evidence="8">The sequence shown here is derived from an EMBL/GenBank/DDBJ whole genome shotgun (WGS) entry which is preliminary data.</text>
</comment>
<feature type="transmembrane region" description="Helical" evidence="6">
    <location>
        <begin position="214"/>
        <end position="234"/>
    </location>
</feature>
<feature type="region of interest" description="Disordered" evidence="7">
    <location>
        <begin position="1"/>
        <end position="28"/>
    </location>
</feature>
<dbReference type="EMBL" id="JBEAFC010000007">
    <property type="protein sequence ID" value="KAL1547584.1"/>
    <property type="molecule type" value="Genomic_DNA"/>
</dbReference>
<gene>
    <name evidence="8" type="primary">DTX49</name>
    <name evidence="8" type="ORF">AAHA92_15924</name>
</gene>
<keyword evidence="9" id="KW-1185">Reference proteome</keyword>
<dbReference type="PANTHER" id="PTHR11206">
    <property type="entry name" value="MULTIDRUG RESISTANCE PROTEIN"/>
    <property type="match status" value="1"/>
</dbReference>
<dbReference type="InterPro" id="IPR045069">
    <property type="entry name" value="MATE_euk"/>
</dbReference>
<dbReference type="InterPro" id="IPR002528">
    <property type="entry name" value="MATE_fam"/>
</dbReference>
<feature type="transmembrane region" description="Helical" evidence="6">
    <location>
        <begin position="410"/>
        <end position="433"/>
    </location>
</feature>
<evidence type="ECO:0000256" key="1">
    <source>
        <dbReference type="ARBA" id="ARBA00004141"/>
    </source>
</evidence>
<keyword evidence="3 6" id="KW-0812">Transmembrane</keyword>
<evidence type="ECO:0000256" key="2">
    <source>
        <dbReference type="ARBA" id="ARBA00010199"/>
    </source>
</evidence>
<protein>
    <recommendedName>
        <fullName evidence="6">Protein DETOXIFICATION</fullName>
    </recommendedName>
    <alternativeName>
        <fullName evidence="6">Multidrug and toxic compound extrusion protein</fullName>
    </alternativeName>
</protein>
<evidence type="ECO:0000256" key="4">
    <source>
        <dbReference type="ARBA" id="ARBA00022989"/>
    </source>
</evidence>
<comment type="similarity">
    <text evidence="2 6">Belongs to the multi antimicrobial extrusion (MATE) (TC 2.A.66.1) family.</text>
</comment>
<dbReference type="NCBIfam" id="TIGR00797">
    <property type="entry name" value="matE"/>
    <property type="match status" value="1"/>
</dbReference>
<evidence type="ECO:0000313" key="9">
    <source>
        <dbReference type="Proteomes" id="UP001567538"/>
    </source>
</evidence>
<keyword evidence="5 6" id="KW-0472">Membrane</keyword>
<feature type="region of interest" description="Disordered" evidence="7">
    <location>
        <begin position="476"/>
        <end position="498"/>
    </location>
</feature>
<evidence type="ECO:0000313" key="8">
    <source>
        <dbReference type="EMBL" id="KAL1547584.1"/>
    </source>
</evidence>
<keyword evidence="4 6" id="KW-1133">Transmembrane helix</keyword>
<dbReference type="CDD" id="cd13132">
    <property type="entry name" value="MATE_eukaryotic"/>
    <property type="match status" value="1"/>
</dbReference>